<dbReference type="PRINTS" id="PR00507">
    <property type="entry name" value="N12N6MTFRASE"/>
</dbReference>
<keyword evidence="4" id="KW-0808">Transferase</keyword>
<dbReference type="InterPro" id="IPR029063">
    <property type="entry name" value="SAM-dependent_MTases_sf"/>
</dbReference>
<dbReference type="PANTHER" id="PTHR33841">
    <property type="entry name" value="DNA METHYLTRANSFERASE YEEA-RELATED"/>
    <property type="match status" value="1"/>
</dbReference>
<dbReference type="EMBL" id="JANTEZ010000012">
    <property type="protein sequence ID" value="MCS5716400.1"/>
    <property type="molecule type" value="Genomic_DNA"/>
</dbReference>
<gene>
    <name evidence="9" type="ORF">NVV95_17775</name>
</gene>
<organism evidence="9 10">
    <name type="scientific">Herbiconiux gentiana</name>
    <dbReference type="NCBI Taxonomy" id="2970912"/>
    <lineage>
        <taxon>Bacteria</taxon>
        <taxon>Bacillati</taxon>
        <taxon>Actinomycetota</taxon>
        <taxon>Actinomycetes</taxon>
        <taxon>Micrococcales</taxon>
        <taxon>Microbacteriaceae</taxon>
        <taxon>Herbiconiux</taxon>
    </lineage>
</organism>
<dbReference type="Proteomes" id="UP001165580">
    <property type="component" value="Unassembled WGS sequence"/>
</dbReference>
<dbReference type="InterPro" id="IPR054520">
    <property type="entry name" value="M_Eco57I_C"/>
</dbReference>
<dbReference type="Gene3D" id="3.40.50.150">
    <property type="entry name" value="Vaccinia Virus protein VP39"/>
    <property type="match status" value="1"/>
</dbReference>
<evidence type="ECO:0000259" key="7">
    <source>
        <dbReference type="Pfam" id="PF07669"/>
    </source>
</evidence>
<dbReference type="PROSITE" id="PS00092">
    <property type="entry name" value="N6_MTASE"/>
    <property type="match status" value="1"/>
</dbReference>
<comment type="similarity">
    <text evidence="1">Belongs to the N(4)/N(6)-methyltransferase family.</text>
</comment>
<protein>
    <recommendedName>
        <fullName evidence="2">site-specific DNA-methyltransferase (adenine-specific)</fullName>
        <ecNumber evidence="2">2.1.1.72</ecNumber>
    </recommendedName>
</protein>
<keyword evidence="5" id="KW-0949">S-adenosyl-L-methionine</keyword>
<dbReference type="CDD" id="cd02440">
    <property type="entry name" value="AdoMet_MTases"/>
    <property type="match status" value="1"/>
</dbReference>
<sequence>METMRTRNLVSDEKLRGGFYSPDILVDLCLKRSSDLLQGRHNLRVLEPAAGDGAFIRGLRRSPLADRIAHIEAVEILDQEAHKASQTLEAARLPGIVQTSNVLDWDRRHASQFDLALGNPPYVRFQFISAEDKQHALSIGAQLGIPGAAVSNLWIPVFLLAIQRLAPGGVFSMILPAEFLTGVSAGRVRAWLLEATTDLSIDLFKPGSFPAVLQEVLILTGRKAAGGASASKTVRFFDHNGGTHQWRHEVSPAAKTWTPYLLNPEQESALSASMRLEGLTHLGNEARFTVSTVTGANDFFCVDSATVKKNDLKQWTLPLLPRTRFARGLTYTAAEHEQLSDSDASAWMLSFDAARPSPTSNSRAHGYLSRGEQAELHERFKCRVRTPWFRVPVVQPGQLLMSKRSNLFPRVIVNRAGVVTTDTIYRGQMLSSSSLTPDDVAAAFHNSLTLLSVETNGRSFGGGVLELVPSEVSSLVLPASADARAQLGLLDHVARTDPSPEALIEATDQFLPQWIPGLNPDLLRLIKEARQELQQRRIIRSHGKFYSDSL</sequence>
<evidence type="ECO:0000256" key="3">
    <source>
        <dbReference type="ARBA" id="ARBA00022603"/>
    </source>
</evidence>
<comment type="catalytic activity">
    <reaction evidence="6">
        <text>a 2'-deoxyadenosine in DNA + S-adenosyl-L-methionine = an N(6)-methyl-2'-deoxyadenosine in DNA + S-adenosyl-L-homocysteine + H(+)</text>
        <dbReference type="Rhea" id="RHEA:15197"/>
        <dbReference type="Rhea" id="RHEA-COMP:12418"/>
        <dbReference type="Rhea" id="RHEA-COMP:12419"/>
        <dbReference type="ChEBI" id="CHEBI:15378"/>
        <dbReference type="ChEBI" id="CHEBI:57856"/>
        <dbReference type="ChEBI" id="CHEBI:59789"/>
        <dbReference type="ChEBI" id="CHEBI:90615"/>
        <dbReference type="ChEBI" id="CHEBI:90616"/>
        <dbReference type="EC" id="2.1.1.72"/>
    </reaction>
</comment>
<feature type="domain" description="Type II methyltransferase M.TaqI-like" evidence="7">
    <location>
        <begin position="101"/>
        <end position="201"/>
    </location>
</feature>
<keyword evidence="3" id="KW-0489">Methyltransferase</keyword>
<dbReference type="InterPro" id="IPR002052">
    <property type="entry name" value="DNA_methylase_N6_adenine_CS"/>
</dbReference>
<evidence type="ECO:0000256" key="2">
    <source>
        <dbReference type="ARBA" id="ARBA00011900"/>
    </source>
</evidence>
<dbReference type="InterPro" id="IPR050953">
    <property type="entry name" value="N4_N6_ade-DNA_methylase"/>
</dbReference>
<evidence type="ECO:0000313" key="10">
    <source>
        <dbReference type="Proteomes" id="UP001165580"/>
    </source>
</evidence>
<keyword evidence="10" id="KW-1185">Reference proteome</keyword>
<dbReference type="EC" id="2.1.1.72" evidence="2"/>
<evidence type="ECO:0000256" key="6">
    <source>
        <dbReference type="ARBA" id="ARBA00047942"/>
    </source>
</evidence>
<dbReference type="InterPro" id="IPR011639">
    <property type="entry name" value="MethylTrfase_TaqI-like_dom"/>
</dbReference>
<evidence type="ECO:0000256" key="1">
    <source>
        <dbReference type="ARBA" id="ARBA00006594"/>
    </source>
</evidence>
<dbReference type="PANTHER" id="PTHR33841:SF5">
    <property type="entry name" value="DNA METHYLASE (MODIFICATION METHYLASE) (METHYLTRANSFERASE)-RELATED"/>
    <property type="match status" value="1"/>
</dbReference>
<dbReference type="SUPFAM" id="SSF53335">
    <property type="entry name" value="S-adenosyl-L-methionine-dependent methyltransferases"/>
    <property type="match status" value="1"/>
</dbReference>
<feature type="domain" description="Type II methyltransferase M.Eco57I C-terminal" evidence="8">
    <location>
        <begin position="255"/>
        <end position="509"/>
    </location>
</feature>
<reference evidence="9" key="1">
    <citation type="submission" date="2022-08" db="EMBL/GenBank/DDBJ databases">
        <authorList>
            <person name="Deng Y."/>
            <person name="Han X.-F."/>
            <person name="Zhang Y.-Q."/>
        </authorList>
    </citation>
    <scope>NUCLEOTIDE SEQUENCE</scope>
    <source>
        <strain evidence="9">CPCC 205716</strain>
    </source>
</reference>
<accession>A0ABT2GMA5</accession>
<evidence type="ECO:0000256" key="4">
    <source>
        <dbReference type="ARBA" id="ARBA00022679"/>
    </source>
</evidence>
<dbReference type="Pfam" id="PF22837">
    <property type="entry name" value="M_Eco57I_C"/>
    <property type="match status" value="1"/>
</dbReference>
<name>A0ABT2GMA5_9MICO</name>
<comment type="caution">
    <text evidence="9">The sequence shown here is derived from an EMBL/GenBank/DDBJ whole genome shotgun (WGS) entry which is preliminary data.</text>
</comment>
<evidence type="ECO:0000259" key="8">
    <source>
        <dbReference type="Pfam" id="PF22837"/>
    </source>
</evidence>
<dbReference type="Pfam" id="PF07669">
    <property type="entry name" value="Eco57I"/>
    <property type="match status" value="1"/>
</dbReference>
<proteinExistence type="inferred from homology"/>
<evidence type="ECO:0000256" key="5">
    <source>
        <dbReference type="ARBA" id="ARBA00022691"/>
    </source>
</evidence>
<evidence type="ECO:0000313" key="9">
    <source>
        <dbReference type="EMBL" id="MCS5716400.1"/>
    </source>
</evidence>